<protein>
    <recommendedName>
        <fullName evidence="1">FKB95-like N-terminal Kelch domain-containing protein</fullName>
    </recommendedName>
</protein>
<organism evidence="2 3">
    <name type="scientific">Brassica carinata</name>
    <name type="common">Ethiopian mustard</name>
    <name type="synonym">Abyssinian cabbage</name>
    <dbReference type="NCBI Taxonomy" id="52824"/>
    <lineage>
        <taxon>Eukaryota</taxon>
        <taxon>Viridiplantae</taxon>
        <taxon>Streptophyta</taxon>
        <taxon>Embryophyta</taxon>
        <taxon>Tracheophyta</taxon>
        <taxon>Spermatophyta</taxon>
        <taxon>Magnoliopsida</taxon>
        <taxon>eudicotyledons</taxon>
        <taxon>Gunneridae</taxon>
        <taxon>Pentapetalae</taxon>
        <taxon>rosids</taxon>
        <taxon>malvids</taxon>
        <taxon>Brassicales</taxon>
        <taxon>Brassicaceae</taxon>
        <taxon>Brassiceae</taxon>
        <taxon>Brassica</taxon>
    </lineage>
</organism>
<name>A0A8X7VB68_BRACI</name>
<dbReference type="OrthoDB" id="1099573at2759"/>
<dbReference type="PANTHER" id="PTHR24414:SF150">
    <property type="entry name" value="F-BOX DOMAIN-CONTAINING PROTEIN"/>
    <property type="match status" value="1"/>
</dbReference>
<dbReference type="Pfam" id="PF25210">
    <property type="entry name" value="Kelch_FKB95"/>
    <property type="match status" value="1"/>
</dbReference>
<evidence type="ECO:0000259" key="1">
    <source>
        <dbReference type="Pfam" id="PF25210"/>
    </source>
</evidence>
<sequence>MPARYRCRGRKAAGAYDFIDRQWRKVKGLRGRLPISSKNDHYRLADYGGKLVFLWEEHVHTKNVQNTTLVWCAEISFERCQRTVICGTVEWCDVVFTYTKQDGKNSSMLSLRQKHVKTGTIHETKKGKLKQGLEYE</sequence>
<accession>A0A8X7VB68</accession>
<proteinExistence type="predicted"/>
<dbReference type="PANTHER" id="PTHR24414">
    <property type="entry name" value="F-BOX/KELCH-REPEAT PROTEIN SKIP4"/>
    <property type="match status" value="1"/>
</dbReference>
<comment type="caution">
    <text evidence="2">The sequence shown here is derived from an EMBL/GenBank/DDBJ whole genome shotgun (WGS) entry which is preliminary data.</text>
</comment>
<dbReference type="EMBL" id="JAAMPC010000006">
    <property type="protein sequence ID" value="KAG2308087.1"/>
    <property type="molecule type" value="Genomic_DNA"/>
</dbReference>
<dbReference type="AlphaFoldDB" id="A0A8X7VB68"/>
<dbReference type="Proteomes" id="UP000886595">
    <property type="component" value="Unassembled WGS sequence"/>
</dbReference>
<keyword evidence="3" id="KW-1185">Reference proteome</keyword>
<gene>
    <name evidence="2" type="ORF">Bca52824_027835</name>
</gene>
<evidence type="ECO:0000313" key="2">
    <source>
        <dbReference type="EMBL" id="KAG2308087.1"/>
    </source>
</evidence>
<dbReference type="InterPro" id="IPR050354">
    <property type="entry name" value="F-box/kelch-repeat_ARATH"/>
</dbReference>
<reference evidence="2 3" key="1">
    <citation type="submission" date="2020-02" db="EMBL/GenBank/DDBJ databases">
        <authorList>
            <person name="Ma Q."/>
            <person name="Huang Y."/>
            <person name="Song X."/>
            <person name="Pei D."/>
        </authorList>
    </citation>
    <scope>NUCLEOTIDE SEQUENCE [LARGE SCALE GENOMIC DNA]</scope>
    <source>
        <strain evidence="2">Sxm20200214</strain>
        <tissue evidence="2">Leaf</tissue>
    </source>
</reference>
<dbReference type="InterPro" id="IPR057499">
    <property type="entry name" value="Kelch_FKB95"/>
</dbReference>
<feature type="domain" description="FKB95-like N-terminal Kelch" evidence="1">
    <location>
        <begin position="6"/>
        <end position="96"/>
    </location>
</feature>
<evidence type="ECO:0000313" key="3">
    <source>
        <dbReference type="Proteomes" id="UP000886595"/>
    </source>
</evidence>